<evidence type="ECO:0000313" key="2">
    <source>
        <dbReference type="EMBL" id="GAA4124401.1"/>
    </source>
</evidence>
<keyword evidence="3" id="KW-1185">Reference proteome</keyword>
<evidence type="ECO:0000259" key="1">
    <source>
        <dbReference type="Pfam" id="PF01841"/>
    </source>
</evidence>
<gene>
    <name evidence="2" type="ORF">GCM10022250_09030</name>
</gene>
<dbReference type="InterPro" id="IPR002931">
    <property type="entry name" value="Transglutaminase-like"/>
</dbReference>
<feature type="domain" description="Transglutaminase-like" evidence="1">
    <location>
        <begin position="42"/>
        <end position="166"/>
    </location>
</feature>
<dbReference type="Pfam" id="PF01841">
    <property type="entry name" value="Transglut_core"/>
    <property type="match status" value="1"/>
</dbReference>
<evidence type="ECO:0000313" key="3">
    <source>
        <dbReference type="Proteomes" id="UP001501333"/>
    </source>
</evidence>
<dbReference type="Proteomes" id="UP001501333">
    <property type="component" value="Unassembled WGS sequence"/>
</dbReference>
<dbReference type="Gene3D" id="3.10.620.30">
    <property type="match status" value="1"/>
</dbReference>
<dbReference type="PANTHER" id="PTHR46333:SF2">
    <property type="entry name" value="CYTOKINESIS PROTEIN 3"/>
    <property type="match status" value="1"/>
</dbReference>
<dbReference type="RefSeq" id="WP_229352360.1">
    <property type="nucleotide sequence ID" value="NZ_BAABAO010000003.1"/>
</dbReference>
<proteinExistence type="predicted"/>
<dbReference type="SUPFAM" id="SSF54001">
    <property type="entry name" value="Cysteine proteinases"/>
    <property type="match status" value="1"/>
</dbReference>
<dbReference type="InterPro" id="IPR038765">
    <property type="entry name" value="Papain-like_cys_pep_sf"/>
</dbReference>
<reference evidence="3" key="1">
    <citation type="journal article" date="2019" name="Int. J. Syst. Evol. Microbiol.">
        <title>The Global Catalogue of Microorganisms (GCM) 10K type strain sequencing project: providing services to taxonomists for standard genome sequencing and annotation.</title>
        <authorList>
            <consortium name="The Broad Institute Genomics Platform"/>
            <consortium name="The Broad Institute Genome Sequencing Center for Infectious Disease"/>
            <person name="Wu L."/>
            <person name="Ma J."/>
        </authorList>
    </citation>
    <scope>NUCLEOTIDE SEQUENCE [LARGE SCALE GENOMIC DNA]</scope>
    <source>
        <strain evidence="3">JCM 17386</strain>
    </source>
</reference>
<dbReference type="PANTHER" id="PTHR46333">
    <property type="entry name" value="CYTOKINESIS PROTEIN 3"/>
    <property type="match status" value="1"/>
</dbReference>
<organism evidence="2 3">
    <name type="scientific">Flavobacterium chungbukense</name>
    <dbReference type="NCBI Taxonomy" id="877464"/>
    <lineage>
        <taxon>Bacteria</taxon>
        <taxon>Pseudomonadati</taxon>
        <taxon>Bacteroidota</taxon>
        <taxon>Flavobacteriia</taxon>
        <taxon>Flavobacteriales</taxon>
        <taxon>Flavobacteriaceae</taxon>
        <taxon>Flavobacterium</taxon>
    </lineage>
</organism>
<name>A0ABP7XRE0_9FLAO</name>
<accession>A0ABP7XRE0</accession>
<dbReference type="EMBL" id="BAABAO010000003">
    <property type="protein sequence ID" value="GAA4124401.1"/>
    <property type="molecule type" value="Genomic_DNA"/>
</dbReference>
<dbReference type="InterPro" id="IPR052557">
    <property type="entry name" value="CAP/Cytokinesis_protein"/>
</dbReference>
<comment type="caution">
    <text evidence="2">The sequence shown here is derived from an EMBL/GenBank/DDBJ whole genome shotgun (WGS) entry which is preliminary data.</text>
</comment>
<sequence length="322" mass="37705">MIIRKIAIVFVFFNFMTITYSQKYNAIDSIVLKYPNFGNTEKLAERIQKDFTTEYDKARAIYSWVALNINYDVKKFRNPSNPKTFNSKDKSEVDRQMKNYRDNEIKKAFRNKKGVCEDFSLLYEQIGTLSGLKVKVVIGDAKVDLTDIGRKRLYSNHAWNTVEIDGKSILIDATWGGGYLDYKTETAVKKFTPIYFDVEPKYFYAKHFPESEFKNPKMDKEAYLNGPLIYDAMIEKDCEVFLPKSGIVKVNEGDKILFKIKNLSEFNELSCFDNDDEKLEMFILKEENNVLEFEILCKKKMTQFITFYRNQKALASFKIITK</sequence>
<protein>
    <recommendedName>
        <fullName evidence="1">Transglutaminase-like domain-containing protein</fullName>
    </recommendedName>
</protein>